<dbReference type="InterPro" id="IPR000361">
    <property type="entry name" value="ATAP_core_dom"/>
</dbReference>
<dbReference type="InterPro" id="IPR017870">
    <property type="entry name" value="FeS_cluster_insertion_CS"/>
</dbReference>
<comment type="caution">
    <text evidence="2">The sequence shown here is derived from an EMBL/GenBank/DDBJ whole genome shotgun (WGS) entry which is preliminary data.</text>
</comment>
<dbReference type="NCBIfam" id="NF010147">
    <property type="entry name" value="PRK13623.1"/>
    <property type="match status" value="1"/>
</dbReference>
<organism evidence="2 3">
    <name type="scientific">Algimonas porphyrae</name>
    <dbReference type="NCBI Taxonomy" id="1128113"/>
    <lineage>
        <taxon>Bacteria</taxon>
        <taxon>Pseudomonadati</taxon>
        <taxon>Pseudomonadota</taxon>
        <taxon>Alphaproteobacteria</taxon>
        <taxon>Maricaulales</taxon>
        <taxon>Robiginitomaculaceae</taxon>
        <taxon>Algimonas</taxon>
    </lineage>
</organism>
<evidence type="ECO:0000313" key="2">
    <source>
        <dbReference type="EMBL" id="GLQ20227.1"/>
    </source>
</evidence>
<dbReference type="PROSITE" id="PS01152">
    <property type="entry name" value="HESB"/>
    <property type="match status" value="1"/>
</dbReference>
<dbReference type="NCBIfam" id="TIGR00049">
    <property type="entry name" value="iron-sulfur cluster assembly accessory protein"/>
    <property type="match status" value="1"/>
</dbReference>
<dbReference type="PANTHER" id="PTHR43011">
    <property type="entry name" value="IRON-SULFUR CLUSTER ASSEMBLY 2 HOMOLOG, MITOCHONDRIAL"/>
    <property type="match status" value="1"/>
</dbReference>
<dbReference type="InterPro" id="IPR016092">
    <property type="entry name" value="ATAP"/>
</dbReference>
<proteinExistence type="predicted"/>
<dbReference type="InterPro" id="IPR035903">
    <property type="entry name" value="HesB-like_dom_sf"/>
</dbReference>
<protein>
    <submittedName>
        <fullName evidence="2">Heme biosynthesis protein HemY</fullName>
    </submittedName>
</protein>
<dbReference type="Proteomes" id="UP001161390">
    <property type="component" value="Unassembled WGS sequence"/>
</dbReference>
<dbReference type="Pfam" id="PF01521">
    <property type="entry name" value="Fe-S_biosyn"/>
    <property type="match status" value="1"/>
</dbReference>
<gene>
    <name evidence="2" type="ORF">GCM10007854_11820</name>
</gene>
<dbReference type="Gene3D" id="2.60.300.12">
    <property type="entry name" value="HesB-like domain"/>
    <property type="match status" value="1"/>
</dbReference>
<dbReference type="EMBL" id="BSNJ01000002">
    <property type="protein sequence ID" value="GLQ20227.1"/>
    <property type="molecule type" value="Genomic_DNA"/>
</dbReference>
<sequence>MTMTATETAPITMSASAARQINAIMAKQGADAPAGRMLRVAVDGGGCSGFSYRFEFADTRNDDDLLIERDGAKIVIDEMSLEFLAGSEIDYSREIIGAAFKINNPNATANCGCGTSFSI</sequence>
<accession>A0ABQ5V1V7</accession>
<dbReference type="SUPFAM" id="SSF89360">
    <property type="entry name" value="HesB-like domain"/>
    <property type="match status" value="1"/>
</dbReference>
<dbReference type="PANTHER" id="PTHR43011:SF1">
    <property type="entry name" value="IRON-SULFUR CLUSTER ASSEMBLY 2 HOMOLOG, MITOCHONDRIAL"/>
    <property type="match status" value="1"/>
</dbReference>
<reference evidence="2" key="1">
    <citation type="journal article" date="2014" name="Int. J. Syst. Evol. Microbiol.">
        <title>Complete genome of a new Firmicutes species belonging to the dominant human colonic microbiota ('Ruminococcus bicirculans') reveals two chromosomes and a selective capacity to utilize plant glucans.</title>
        <authorList>
            <consortium name="NISC Comparative Sequencing Program"/>
            <person name="Wegmann U."/>
            <person name="Louis P."/>
            <person name="Goesmann A."/>
            <person name="Henrissat B."/>
            <person name="Duncan S.H."/>
            <person name="Flint H.J."/>
        </authorList>
    </citation>
    <scope>NUCLEOTIDE SEQUENCE</scope>
    <source>
        <strain evidence="2">NBRC 108216</strain>
    </source>
</reference>
<evidence type="ECO:0000313" key="3">
    <source>
        <dbReference type="Proteomes" id="UP001161390"/>
    </source>
</evidence>
<feature type="domain" description="Core" evidence="1">
    <location>
        <begin position="11"/>
        <end position="114"/>
    </location>
</feature>
<keyword evidence="3" id="KW-1185">Reference proteome</keyword>
<evidence type="ECO:0000259" key="1">
    <source>
        <dbReference type="Pfam" id="PF01521"/>
    </source>
</evidence>
<name>A0ABQ5V1V7_9PROT</name>
<reference evidence="2" key="2">
    <citation type="submission" date="2023-01" db="EMBL/GenBank/DDBJ databases">
        <title>Draft genome sequence of Algimonas porphyrae strain NBRC 108216.</title>
        <authorList>
            <person name="Sun Q."/>
            <person name="Mori K."/>
        </authorList>
    </citation>
    <scope>NUCLEOTIDE SEQUENCE</scope>
    <source>
        <strain evidence="2">NBRC 108216</strain>
    </source>
</reference>